<evidence type="ECO:0000259" key="2">
    <source>
        <dbReference type="PROSITE" id="PS50404"/>
    </source>
</evidence>
<accession>A0A2A9MH73</accession>
<dbReference type="RefSeq" id="XP_029218779.1">
    <property type="nucleotide sequence ID" value="XM_029365196.1"/>
</dbReference>
<protein>
    <recommendedName>
        <fullName evidence="2">GST N-terminal domain-containing protein</fullName>
    </recommendedName>
</protein>
<organism evidence="3 4">
    <name type="scientific">Besnoitia besnoiti</name>
    <name type="common">Apicomplexan protozoan</name>
    <dbReference type="NCBI Taxonomy" id="94643"/>
    <lineage>
        <taxon>Eukaryota</taxon>
        <taxon>Sar</taxon>
        <taxon>Alveolata</taxon>
        <taxon>Apicomplexa</taxon>
        <taxon>Conoidasida</taxon>
        <taxon>Coccidia</taxon>
        <taxon>Eucoccidiorida</taxon>
        <taxon>Eimeriorina</taxon>
        <taxon>Sarcocystidae</taxon>
        <taxon>Besnoitia</taxon>
    </lineage>
</organism>
<dbReference type="OrthoDB" id="414243at2759"/>
<feature type="domain" description="GST N-terminal" evidence="2">
    <location>
        <begin position="139"/>
        <end position="221"/>
    </location>
</feature>
<dbReference type="VEuPathDB" id="ToxoDB:BESB_068030"/>
<evidence type="ECO:0000256" key="1">
    <source>
        <dbReference type="SAM" id="Phobius"/>
    </source>
</evidence>
<gene>
    <name evidence="3" type="ORF">BESB_068030</name>
</gene>
<dbReference type="InterPro" id="IPR004045">
    <property type="entry name" value="Glutathione_S-Trfase_N"/>
</dbReference>
<name>A0A2A9MH73_BESBE</name>
<reference evidence="3 4" key="1">
    <citation type="submission" date="2017-09" db="EMBL/GenBank/DDBJ databases">
        <title>Genome sequencing of Besnoitia besnoiti strain Bb-Ger1.</title>
        <authorList>
            <person name="Schares G."/>
            <person name="Venepally P."/>
            <person name="Lorenzi H.A."/>
        </authorList>
    </citation>
    <scope>NUCLEOTIDE SEQUENCE [LARGE SCALE GENOMIC DNA]</scope>
    <source>
        <strain evidence="3 4">Bb-Ger1</strain>
    </source>
</reference>
<evidence type="ECO:0000313" key="3">
    <source>
        <dbReference type="EMBL" id="PFH34770.1"/>
    </source>
</evidence>
<dbReference type="AlphaFoldDB" id="A0A2A9MH73"/>
<dbReference type="GeneID" id="40311729"/>
<keyword evidence="1" id="KW-0812">Transmembrane</keyword>
<dbReference type="KEGG" id="bbes:BESB_068030"/>
<proteinExistence type="predicted"/>
<sequence>MANSWRARRRLTLMVTAQCTRRSVVPKVQHLGLRWLLGFTSMYPLFLGVRIKADALRALASVCQRQLGALGSKQTAEPRRVTSPVPPDDVQPDVELHHRVCRLVGRFYTGVAVGPHGSLKKDILVYLKCRQAIFHTSLPCQRGDNLTDRGSADAIRLILNDQAIPYMEFHVGRSITSERFRNEFMRAKLPDNLPYYSDGFCEMAGAGTVLRYIAEKTNLMGVSPADKVKIQSIVEYGFSVLHSLWKADCQCGETERLSEDRAKAKFVKNKLFPILRSLNSLVPVYDEHSALTPAALVDEDSALSLTPRPQKKWIAGFVRSSKLHAQNFLSFFFSSLLLISSEFGSSILLPFVNITKHSQAVEYYRPNIRAFSESPHRY</sequence>
<dbReference type="Proteomes" id="UP000224006">
    <property type="component" value="Chromosome VI"/>
</dbReference>
<feature type="transmembrane region" description="Helical" evidence="1">
    <location>
        <begin position="32"/>
        <end position="49"/>
    </location>
</feature>
<dbReference type="EMBL" id="NWUJ01000006">
    <property type="protein sequence ID" value="PFH34770.1"/>
    <property type="molecule type" value="Genomic_DNA"/>
</dbReference>
<dbReference type="Gene3D" id="1.20.1050.130">
    <property type="match status" value="1"/>
</dbReference>
<evidence type="ECO:0000313" key="4">
    <source>
        <dbReference type="Proteomes" id="UP000224006"/>
    </source>
</evidence>
<dbReference type="PROSITE" id="PS50404">
    <property type="entry name" value="GST_NTER"/>
    <property type="match status" value="1"/>
</dbReference>
<keyword evidence="1" id="KW-0472">Membrane</keyword>
<keyword evidence="4" id="KW-1185">Reference proteome</keyword>
<keyword evidence="1" id="KW-1133">Transmembrane helix</keyword>
<comment type="caution">
    <text evidence="3">The sequence shown here is derived from an EMBL/GenBank/DDBJ whole genome shotgun (WGS) entry which is preliminary data.</text>
</comment>